<feature type="chain" id="PRO_5002252904" description="Lipid/polyisoprenoid-binding YceI-like domain-containing protein" evidence="1">
    <location>
        <begin position="19"/>
        <end position="185"/>
    </location>
</feature>
<dbReference type="AlphaFoldDB" id="A0A0D2ULH0"/>
<evidence type="ECO:0008006" key="4">
    <source>
        <dbReference type="Google" id="ProtNLM"/>
    </source>
</evidence>
<accession>A0A0D2ULH0</accession>
<reference evidence="3" key="1">
    <citation type="submission" date="2011-02" db="EMBL/GenBank/DDBJ databases">
        <title>The Genome Sequence of Capsaspora owczarzaki ATCC 30864.</title>
        <authorList>
            <person name="Russ C."/>
            <person name="Cuomo C."/>
            <person name="Burger G."/>
            <person name="Gray M.W."/>
            <person name="Holland P.W.H."/>
            <person name="King N."/>
            <person name="Lang F.B.F."/>
            <person name="Roger A.J."/>
            <person name="Ruiz-Trillo I."/>
            <person name="Young S.K."/>
            <person name="Zeng Q."/>
            <person name="Gargeya S."/>
            <person name="Alvarado L."/>
            <person name="Berlin A."/>
            <person name="Chapman S.B."/>
            <person name="Chen Z."/>
            <person name="Freedman E."/>
            <person name="Gellesch M."/>
            <person name="Goldberg J."/>
            <person name="Griggs A."/>
            <person name="Gujja S."/>
            <person name="Heilman E."/>
            <person name="Heiman D."/>
            <person name="Howarth C."/>
            <person name="Mehta T."/>
            <person name="Neiman D."/>
            <person name="Pearson M."/>
            <person name="Roberts A."/>
            <person name="Saif S."/>
            <person name="Shea T."/>
            <person name="Shenoy N."/>
            <person name="Sisk P."/>
            <person name="Stolte C."/>
            <person name="Sykes S."/>
            <person name="White J."/>
            <person name="Yandava C."/>
            <person name="Haas B."/>
            <person name="Nusbaum C."/>
            <person name="Birren B."/>
        </authorList>
    </citation>
    <scope>NUCLEOTIDE SEQUENCE</scope>
    <source>
        <strain evidence="3">ATCC 30864</strain>
    </source>
</reference>
<organism evidence="2 3">
    <name type="scientific">Capsaspora owczarzaki (strain ATCC 30864)</name>
    <dbReference type="NCBI Taxonomy" id="595528"/>
    <lineage>
        <taxon>Eukaryota</taxon>
        <taxon>Filasterea</taxon>
        <taxon>Capsaspora</taxon>
    </lineage>
</organism>
<keyword evidence="1" id="KW-0732">Signal</keyword>
<name>A0A0D2ULH0_CAPO3</name>
<keyword evidence="3" id="KW-1185">Reference proteome</keyword>
<sequence>MRSSVIFTVAILAALVVASGSVAHGQKLVPKYFTLLFRGSIQNATTDPIHAAATTTKFQTSIDPNLGFVTTVQSLPGPLAVWDATIFDYKQNPDFSATFRENGTISFGLHDAKPHVLHVEGEGAFRPVTSTSFVGTGAWRIVSGEGQFAGATGFLSATWFGEIDPKDPTRLDTENTVTGNFFVNA</sequence>
<dbReference type="InParanoid" id="A0A0D2ULH0"/>
<protein>
    <recommendedName>
        <fullName evidence="4">Lipid/polyisoprenoid-binding YceI-like domain-containing protein</fullName>
    </recommendedName>
</protein>
<dbReference type="EMBL" id="KE346370">
    <property type="protein sequence ID" value="KJE95956.1"/>
    <property type="molecule type" value="Genomic_DNA"/>
</dbReference>
<dbReference type="RefSeq" id="XP_004345088.1">
    <property type="nucleotide sequence ID" value="XM_004345038.2"/>
</dbReference>
<proteinExistence type="predicted"/>
<evidence type="ECO:0000313" key="2">
    <source>
        <dbReference type="EMBL" id="KJE95956.1"/>
    </source>
</evidence>
<evidence type="ECO:0000313" key="3">
    <source>
        <dbReference type="Proteomes" id="UP000008743"/>
    </source>
</evidence>
<gene>
    <name evidence="2" type="ORF">CAOG_006339</name>
</gene>
<dbReference type="Proteomes" id="UP000008743">
    <property type="component" value="Unassembled WGS sequence"/>
</dbReference>
<evidence type="ECO:0000256" key="1">
    <source>
        <dbReference type="SAM" id="SignalP"/>
    </source>
</evidence>
<feature type="signal peptide" evidence="1">
    <location>
        <begin position="1"/>
        <end position="18"/>
    </location>
</feature>